<accession>A0A438BC85</accession>
<proteinExistence type="predicted"/>
<dbReference type="SUPFAM" id="SSF50249">
    <property type="entry name" value="Nucleic acid-binding proteins"/>
    <property type="match status" value="1"/>
</dbReference>
<organism evidence="2 3">
    <name type="scientific">Prescottella agglutinans</name>
    <dbReference type="NCBI Taxonomy" id="1644129"/>
    <lineage>
        <taxon>Bacteria</taxon>
        <taxon>Bacillati</taxon>
        <taxon>Actinomycetota</taxon>
        <taxon>Actinomycetes</taxon>
        <taxon>Mycobacteriales</taxon>
        <taxon>Nocardiaceae</taxon>
        <taxon>Prescottella</taxon>
    </lineage>
</organism>
<evidence type="ECO:0000259" key="1">
    <source>
        <dbReference type="Pfam" id="PF01796"/>
    </source>
</evidence>
<dbReference type="PANTHER" id="PTHR34075:SF5">
    <property type="entry name" value="BLR3430 PROTEIN"/>
    <property type="match status" value="1"/>
</dbReference>
<dbReference type="InterPro" id="IPR002878">
    <property type="entry name" value="ChsH2_C"/>
</dbReference>
<dbReference type="InterPro" id="IPR052513">
    <property type="entry name" value="Thioester_dehydratase-like"/>
</dbReference>
<name>A0A438BC85_9NOCA</name>
<comment type="caution">
    <text evidence="2">The sequence shown here is derived from an EMBL/GenBank/DDBJ whole genome shotgun (WGS) entry which is preliminary data.</text>
</comment>
<reference evidence="2 3" key="1">
    <citation type="submission" date="2018-11" db="EMBL/GenBank/DDBJ databases">
        <title>Rhodococcus spongicola sp. nov. and Rhodococcus xishaensis sp. nov. from marine sponges.</title>
        <authorList>
            <person name="Li L."/>
            <person name="Lin H.W."/>
        </authorList>
    </citation>
    <scope>NUCLEOTIDE SEQUENCE [LARGE SCALE GENOMIC DNA]</scope>
    <source>
        <strain evidence="2 3">CCTCC AB2014297</strain>
    </source>
</reference>
<keyword evidence="3" id="KW-1185">Reference proteome</keyword>
<dbReference type="EMBL" id="RKLP01000008">
    <property type="protein sequence ID" value="RVW08587.1"/>
    <property type="molecule type" value="Genomic_DNA"/>
</dbReference>
<sequence length="119" mass="13309">MQDQRSTATEMDAFTIGRCDCCGTLLAPDASACSSCRGTEISRTPASGNGSIVSWSVVEISHDRTCTDFAPYTIAIVALDEGPWTYAWIEEALDENQKRARVRYERMISGERYPMFVRR</sequence>
<protein>
    <recommendedName>
        <fullName evidence="1">ChsH2 C-terminal OB-fold domain-containing protein</fullName>
    </recommendedName>
</protein>
<feature type="domain" description="ChsH2 C-terminal OB-fold" evidence="1">
    <location>
        <begin position="45"/>
        <end position="96"/>
    </location>
</feature>
<dbReference type="PANTHER" id="PTHR34075">
    <property type="entry name" value="BLR3430 PROTEIN"/>
    <property type="match status" value="1"/>
</dbReference>
<dbReference type="InterPro" id="IPR012340">
    <property type="entry name" value="NA-bd_OB-fold"/>
</dbReference>
<dbReference type="AlphaFoldDB" id="A0A438BC85"/>
<dbReference type="Proteomes" id="UP000286208">
    <property type="component" value="Unassembled WGS sequence"/>
</dbReference>
<gene>
    <name evidence="2" type="ORF">EGT67_16965</name>
</gene>
<evidence type="ECO:0000313" key="3">
    <source>
        <dbReference type="Proteomes" id="UP000286208"/>
    </source>
</evidence>
<dbReference type="OrthoDB" id="4542282at2"/>
<dbReference type="Pfam" id="PF01796">
    <property type="entry name" value="OB_ChsH2_C"/>
    <property type="match status" value="1"/>
</dbReference>
<evidence type="ECO:0000313" key="2">
    <source>
        <dbReference type="EMBL" id="RVW08587.1"/>
    </source>
</evidence>